<sequence length="211" mass="22471">MNAEALTKELARGRAESPPSNPLLALAAEGRVTVDHLRRLVTVERTYHHAELVAYGELLTRFPHPPAAGFLVEVAGVVDEARTALAVVAERLGEPPDLGDDLAAHAFCGYVSWLALHGSQAGMALSLYSDPDGVYYGGAVELVRLLDEYGVTVPEEFTAYYGNGPAPLLTETAAAVVDDGLARGDNPGEALRAARLCDRYMALLWTAAART</sequence>
<gene>
    <name evidence="1" type="ORF">FHS44_002520</name>
</gene>
<accession>A0A7W7VMN7</accession>
<dbReference type="AlphaFoldDB" id="A0A7W7VMN7"/>
<dbReference type="Proteomes" id="UP000552644">
    <property type="component" value="Unassembled WGS sequence"/>
</dbReference>
<name>A0A7W7VMN7_9ACTN</name>
<keyword evidence="2" id="KW-1185">Reference proteome</keyword>
<dbReference type="InterPro" id="IPR016084">
    <property type="entry name" value="Haem_Oase-like_multi-hlx"/>
</dbReference>
<evidence type="ECO:0000313" key="1">
    <source>
        <dbReference type="EMBL" id="MBB4915435.1"/>
    </source>
</evidence>
<protein>
    <submittedName>
        <fullName evidence="1">Uncharacterized protein</fullName>
    </submittedName>
</protein>
<organism evidence="1 2">
    <name type="scientific">Streptosporangium saharense</name>
    <dbReference type="NCBI Taxonomy" id="1706840"/>
    <lineage>
        <taxon>Bacteria</taxon>
        <taxon>Bacillati</taxon>
        <taxon>Actinomycetota</taxon>
        <taxon>Actinomycetes</taxon>
        <taxon>Streptosporangiales</taxon>
        <taxon>Streptosporangiaceae</taxon>
        <taxon>Streptosporangium</taxon>
    </lineage>
</organism>
<reference evidence="1 2" key="1">
    <citation type="submission" date="2020-08" db="EMBL/GenBank/DDBJ databases">
        <title>Genomic Encyclopedia of Type Strains, Phase III (KMG-III): the genomes of soil and plant-associated and newly described type strains.</title>
        <authorList>
            <person name="Whitman W."/>
        </authorList>
    </citation>
    <scope>NUCLEOTIDE SEQUENCE [LARGE SCALE GENOMIC DNA]</scope>
    <source>
        <strain evidence="1 2">CECT 8840</strain>
    </source>
</reference>
<dbReference type="SUPFAM" id="SSF48613">
    <property type="entry name" value="Heme oxygenase-like"/>
    <property type="match status" value="1"/>
</dbReference>
<comment type="caution">
    <text evidence="1">The sequence shown here is derived from an EMBL/GenBank/DDBJ whole genome shotgun (WGS) entry which is preliminary data.</text>
</comment>
<proteinExistence type="predicted"/>
<dbReference type="EMBL" id="JACHJP010000002">
    <property type="protein sequence ID" value="MBB4915435.1"/>
    <property type="molecule type" value="Genomic_DNA"/>
</dbReference>
<dbReference type="RefSeq" id="WP_184714097.1">
    <property type="nucleotide sequence ID" value="NZ_JACHJP010000002.1"/>
</dbReference>
<evidence type="ECO:0000313" key="2">
    <source>
        <dbReference type="Proteomes" id="UP000552644"/>
    </source>
</evidence>